<evidence type="ECO:0000313" key="3">
    <source>
        <dbReference type="EMBL" id="CAI5760576.1"/>
    </source>
</evidence>
<dbReference type="GO" id="GO:0007165">
    <property type="term" value="P:signal transduction"/>
    <property type="evidence" value="ECO:0007669"/>
    <property type="project" value="InterPro"/>
</dbReference>
<evidence type="ECO:0000256" key="1">
    <source>
        <dbReference type="SAM" id="MobiDB-lite"/>
    </source>
</evidence>
<dbReference type="SUPFAM" id="SSF48350">
    <property type="entry name" value="GTPase activation domain, GAP"/>
    <property type="match status" value="1"/>
</dbReference>
<sequence>MNNSYWSPDYKSGINNLQSQSFKSLNQLHEIRKLIFNYVSYYYSNSEYLNSSSINLYQPNSQFKQQQQPISKPTDSIANLNTAYSLYINQLSTESELLSTLASIIDKKILSDLTSFIKYHEPKIINNFKVLNEIYDEYILTYSKIEKLKNEYMEQLRMKEFAQSPKKEVVNDPETDYSEVEESEDEKESEEKVNFDFKFPLKLGTHNVDSISELKLIISELIDKIPVVTRKIPLPGYKNEIFSSDSFCDVVSKLRIKGMSISRSNLEKFGQSLLDLKFIVSTNVFSKKFKSENMWFEWSNLAEYVAEFEETKTPEESNQEVSSPQFKFVNDIQETTSRFNNIFKTVKSSLLRSNHDENLQNLEHNYNKEVLKLQELKYKLDNQILEVTKYLDHFEVKKIEVVYFCLTSLSDILSRNNHNQAIISQNFAASFKSIYENKQNYKNEYSSTIDKFSTGVYFSNKDFPQFSSKSVFQSLKFQFDMFVDFPLQLSNCQISDIQLLTQSSIPYFLFVMIKIIEKKEEDLRQGWLSPLNHQSNWRIKEKIYEIISNVKPETNEMTMIQKLCLDEVLGFLKSLNSFELVGFLKDWLLEISDSIIPFIVFDSLIKEEHDIVEKLASIPRSNLSSLLYLLEHIVKVFELENLDTYGVSDELPTIMDQDKSIEELNTINTQVKSNEETEEQIATEFKDMSIEETQETNTKTEEPTMTTPQNELKEEISARSKSDKAINKSRDNSIEEISEQLNSMNQIGAIPFMHLIMRPSIQKNSTGFKPPLNSYIKILANLLTYETRSKLFNCVLNQESKYKTKKESEIKFGLQVKKLPVPKINKEEKVKETPKTPTQEKNVNLISPRPLSSDFALRTFKTKVTPMPSPQNTSKHNVEKEGNRSRSSSSNFLKSNIIDVEFEK</sequence>
<dbReference type="SUPFAM" id="SSF103657">
    <property type="entry name" value="BAR/IMD domain-like"/>
    <property type="match status" value="1"/>
</dbReference>
<protein>
    <recommendedName>
        <fullName evidence="2">Rho-GAP domain-containing protein</fullName>
    </recommendedName>
</protein>
<feature type="region of interest" description="Disordered" evidence="1">
    <location>
        <begin position="692"/>
        <end position="728"/>
    </location>
</feature>
<feature type="region of interest" description="Disordered" evidence="1">
    <location>
        <begin position="861"/>
        <end position="892"/>
    </location>
</feature>
<proteinExistence type="predicted"/>
<feature type="domain" description="Rho-GAP" evidence="2">
    <location>
        <begin position="492"/>
        <end position="697"/>
    </location>
</feature>
<feature type="compositionally biased region" description="Acidic residues" evidence="1">
    <location>
        <begin position="171"/>
        <end position="188"/>
    </location>
</feature>
<evidence type="ECO:0000259" key="2">
    <source>
        <dbReference type="PROSITE" id="PS50238"/>
    </source>
</evidence>
<comment type="caution">
    <text evidence="3">The sequence shown here is derived from an EMBL/GenBank/DDBJ whole genome shotgun (WGS) entry which is preliminary data.</text>
</comment>
<dbReference type="PROSITE" id="PS50238">
    <property type="entry name" value="RHOGAP"/>
    <property type="match status" value="1"/>
</dbReference>
<feature type="compositionally biased region" description="Basic and acidic residues" evidence="1">
    <location>
        <begin position="711"/>
        <end position="728"/>
    </location>
</feature>
<dbReference type="InterPro" id="IPR027267">
    <property type="entry name" value="AH/BAR_dom_sf"/>
</dbReference>
<evidence type="ECO:0000313" key="4">
    <source>
        <dbReference type="Proteomes" id="UP001152885"/>
    </source>
</evidence>
<dbReference type="Proteomes" id="UP001152885">
    <property type="component" value="Unassembled WGS sequence"/>
</dbReference>
<reference evidence="3" key="1">
    <citation type="submission" date="2022-12" db="EMBL/GenBank/DDBJ databases">
        <authorList>
            <person name="Brejova B."/>
        </authorList>
    </citation>
    <scope>NUCLEOTIDE SEQUENCE</scope>
</reference>
<dbReference type="AlphaFoldDB" id="A0A9W4U011"/>
<gene>
    <name evidence="3" type="ORF">CANVERA_P5085</name>
</gene>
<accession>A0A9W4U011</accession>
<name>A0A9W4U011_9ASCO</name>
<dbReference type="InterPro" id="IPR008936">
    <property type="entry name" value="Rho_GTPase_activation_prot"/>
</dbReference>
<organism evidence="3 4">
    <name type="scientific">Candida verbasci</name>
    <dbReference type="NCBI Taxonomy" id="1227364"/>
    <lineage>
        <taxon>Eukaryota</taxon>
        <taxon>Fungi</taxon>
        <taxon>Dikarya</taxon>
        <taxon>Ascomycota</taxon>
        <taxon>Saccharomycotina</taxon>
        <taxon>Pichiomycetes</taxon>
        <taxon>Debaryomycetaceae</taxon>
        <taxon>Candida/Lodderomyces clade</taxon>
        <taxon>Candida</taxon>
    </lineage>
</organism>
<feature type="region of interest" description="Disordered" evidence="1">
    <location>
        <begin position="164"/>
        <end position="189"/>
    </location>
</feature>
<keyword evidence="4" id="KW-1185">Reference proteome</keyword>
<dbReference type="OrthoDB" id="2155291at2759"/>
<dbReference type="InterPro" id="IPR000198">
    <property type="entry name" value="RhoGAP_dom"/>
</dbReference>
<dbReference type="EMBL" id="CANTUO010000007">
    <property type="protein sequence ID" value="CAI5760576.1"/>
    <property type="molecule type" value="Genomic_DNA"/>
</dbReference>
<feature type="region of interest" description="Disordered" evidence="1">
    <location>
        <begin position="827"/>
        <end position="846"/>
    </location>
</feature>